<accession>X1Q7W8</accession>
<dbReference type="AlphaFoldDB" id="X1Q7W8"/>
<feature type="domain" description="Helix-turn-helix" evidence="1">
    <location>
        <begin position="10"/>
        <end position="58"/>
    </location>
</feature>
<sequence length="65" mass="7855">MAIRIKNQKYYRTEDLVDILPLKLWSIQNYIRKGKIHAVKIGLFWYISESNLNRFLQGEYPPDKK</sequence>
<proteinExistence type="predicted"/>
<name>X1Q7W8_9ZZZZ</name>
<gene>
    <name evidence="2" type="ORF">S12H4_10617</name>
</gene>
<dbReference type="SUPFAM" id="SSF46955">
    <property type="entry name" value="Putative DNA-binding domain"/>
    <property type="match status" value="1"/>
</dbReference>
<protein>
    <recommendedName>
        <fullName evidence="1">Helix-turn-helix domain-containing protein</fullName>
    </recommendedName>
</protein>
<dbReference type="Pfam" id="PF12728">
    <property type="entry name" value="HTH_17"/>
    <property type="match status" value="1"/>
</dbReference>
<dbReference type="InterPro" id="IPR041657">
    <property type="entry name" value="HTH_17"/>
</dbReference>
<dbReference type="EMBL" id="BARW01004576">
    <property type="protein sequence ID" value="GAI64572.1"/>
    <property type="molecule type" value="Genomic_DNA"/>
</dbReference>
<comment type="caution">
    <text evidence="2">The sequence shown here is derived from an EMBL/GenBank/DDBJ whole genome shotgun (WGS) entry which is preliminary data.</text>
</comment>
<dbReference type="InterPro" id="IPR009061">
    <property type="entry name" value="DNA-bd_dom_put_sf"/>
</dbReference>
<evidence type="ECO:0000313" key="2">
    <source>
        <dbReference type="EMBL" id="GAI64572.1"/>
    </source>
</evidence>
<reference evidence="2" key="1">
    <citation type="journal article" date="2014" name="Front. Microbiol.">
        <title>High frequency of phylogenetically diverse reductive dehalogenase-homologous genes in deep subseafloor sedimentary metagenomes.</title>
        <authorList>
            <person name="Kawai M."/>
            <person name="Futagami T."/>
            <person name="Toyoda A."/>
            <person name="Takaki Y."/>
            <person name="Nishi S."/>
            <person name="Hori S."/>
            <person name="Arai W."/>
            <person name="Tsubouchi T."/>
            <person name="Morono Y."/>
            <person name="Uchiyama I."/>
            <person name="Ito T."/>
            <person name="Fujiyama A."/>
            <person name="Inagaki F."/>
            <person name="Takami H."/>
        </authorList>
    </citation>
    <scope>NUCLEOTIDE SEQUENCE</scope>
    <source>
        <strain evidence="2">Expedition CK06-06</strain>
    </source>
</reference>
<organism evidence="2">
    <name type="scientific">marine sediment metagenome</name>
    <dbReference type="NCBI Taxonomy" id="412755"/>
    <lineage>
        <taxon>unclassified sequences</taxon>
        <taxon>metagenomes</taxon>
        <taxon>ecological metagenomes</taxon>
    </lineage>
</organism>
<evidence type="ECO:0000259" key="1">
    <source>
        <dbReference type="Pfam" id="PF12728"/>
    </source>
</evidence>